<evidence type="ECO:0008006" key="6">
    <source>
        <dbReference type="Google" id="ProtNLM"/>
    </source>
</evidence>
<dbReference type="RefSeq" id="WP_111346469.1">
    <property type="nucleotide sequence ID" value="NZ_QLII01000001.1"/>
</dbReference>
<evidence type="ECO:0000256" key="2">
    <source>
        <dbReference type="SAM" id="MobiDB-lite"/>
    </source>
</evidence>
<keyword evidence="3" id="KW-0732">Signal</keyword>
<feature type="chain" id="PRO_5016408685" description="Tetratricopeptide repeat protein" evidence="3">
    <location>
        <begin position="22"/>
        <end position="267"/>
    </location>
</feature>
<feature type="repeat" description="TPR" evidence="1">
    <location>
        <begin position="213"/>
        <end position="246"/>
    </location>
</feature>
<dbReference type="Gene3D" id="1.25.40.10">
    <property type="entry name" value="Tetratricopeptide repeat domain"/>
    <property type="match status" value="2"/>
</dbReference>
<evidence type="ECO:0000313" key="5">
    <source>
        <dbReference type="Proteomes" id="UP000249016"/>
    </source>
</evidence>
<gene>
    <name evidence="4" type="ORF">HMF3257_25135</name>
</gene>
<dbReference type="SUPFAM" id="SSF48452">
    <property type="entry name" value="TPR-like"/>
    <property type="match status" value="1"/>
</dbReference>
<sequence>MSVRIKLIQCTLVVLPFVAAAQTKQFITSVRSNESVRQSKSAHDNLEEAIQSAESTSTGGAVDTGESVNTLPLFGERPKTTAQIDEEIHFLNDCDRNFASRSEASTFFSARGWDYVGSGQLDTAAHRFNLSWLLNDKNADAYWGLGVVCYQKNRLSEAIRMMKKGIAVDDSNTVLMTDLATVEIKLCQEKPDEAMLTEAESHLQRAVSLNPNALSYQKISMIYYLKANYQKAWDYFHQAREFDYSSLDLGYLNELMAKAPDPKGMFK</sequence>
<organism evidence="4 5">
    <name type="scientific">Spirosoma telluris</name>
    <dbReference type="NCBI Taxonomy" id="2183553"/>
    <lineage>
        <taxon>Bacteria</taxon>
        <taxon>Pseudomonadati</taxon>
        <taxon>Bacteroidota</taxon>
        <taxon>Cytophagia</taxon>
        <taxon>Cytophagales</taxon>
        <taxon>Cytophagaceae</taxon>
        <taxon>Spirosoma</taxon>
    </lineage>
</organism>
<feature type="region of interest" description="Disordered" evidence="2">
    <location>
        <begin position="37"/>
        <end position="65"/>
    </location>
</feature>
<protein>
    <recommendedName>
        <fullName evidence="6">Tetratricopeptide repeat protein</fullName>
    </recommendedName>
</protein>
<accession>A0A327NRP5</accession>
<evidence type="ECO:0000313" key="4">
    <source>
        <dbReference type="EMBL" id="RAI76626.1"/>
    </source>
</evidence>
<dbReference type="EMBL" id="QLII01000001">
    <property type="protein sequence ID" value="RAI76626.1"/>
    <property type="molecule type" value="Genomic_DNA"/>
</dbReference>
<dbReference type="InterPro" id="IPR011990">
    <property type="entry name" value="TPR-like_helical_dom_sf"/>
</dbReference>
<dbReference type="AlphaFoldDB" id="A0A327NRP5"/>
<dbReference type="PROSITE" id="PS50005">
    <property type="entry name" value="TPR"/>
    <property type="match status" value="2"/>
</dbReference>
<dbReference type="OrthoDB" id="7058419at2"/>
<dbReference type="Proteomes" id="UP000249016">
    <property type="component" value="Unassembled WGS sequence"/>
</dbReference>
<feature type="repeat" description="TPR" evidence="1">
    <location>
        <begin position="139"/>
        <end position="172"/>
    </location>
</feature>
<evidence type="ECO:0000256" key="1">
    <source>
        <dbReference type="PROSITE-ProRule" id="PRU00339"/>
    </source>
</evidence>
<proteinExistence type="predicted"/>
<keyword evidence="1" id="KW-0802">TPR repeat</keyword>
<reference evidence="4 5" key="1">
    <citation type="submission" date="2018-06" db="EMBL/GenBank/DDBJ databases">
        <title>Spirosoma sp. HMF3257 Genome sequencing and assembly.</title>
        <authorList>
            <person name="Kang H."/>
            <person name="Cha I."/>
            <person name="Kim H."/>
            <person name="Kang J."/>
            <person name="Joh K."/>
        </authorList>
    </citation>
    <scope>NUCLEOTIDE SEQUENCE [LARGE SCALE GENOMIC DNA]</scope>
    <source>
        <strain evidence="4 5">HMF3257</strain>
    </source>
</reference>
<comment type="caution">
    <text evidence="4">The sequence shown here is derived from an EMBL/GenBank/DDBJ whole genome shotgun (WGS) entry which is preliminary data.</text>
</comment>
<name>A0A327NRP5_9BACT</name>
<keyword evidence="5" id="KW-1185">Reference proteome</keyword>
<feature type="signal peptide" evidence="3">
    <location>
        <begin position="1"/>
        <end position="21"/>
    </location>
</feature>
<dbReference type="SMART" id="SM00028">
    <property type="entry name" value="TPR"/>
    <property type="match status" value="2"/>
</dbReference>
<dbReference type="InterPro" id="IPR019734">
    <property type="entry name" value="TPR_rpt"/>
</dbReference>
<evidence type="ECO:0000256" key="3">
    <source>
        <dbReference type="SAM" id="SignalP"/>
    </source>
</evidence>